<organism evidence="2 3">
    <name type="scientific">Actinoplanes palleronii</name>
    <dbReference type="NCBI Taxonomy" id="113570"/>
    <lineage>
        <taxon>Bacteria</taxon>
        <taxon>Bacillati</taxon>
        <taxon>Actinomycetota</taxon>
        <taxon>Actinomycetes</taxon>
        <taxon>Micromonosporales</taxon>
        <taxon>Micromonosporaceae</taxon>
        <taxon>Actinoplanes</taxon>
    </lineage>
</organism>
<keyword evidence="1" id="KW-0175">Coiled coil</keyword>
<feature type="coiled-coil region" evidence="1">
    <location>
        <begin position="224"/>
        <end position="251"/>
    </location>
</feature>
<comment type="caution">
    <text evidence="2">The sequence shown here is derived from an EMBL/GenBank/DDBJ whole genome shotgun (WGS) entry which is preliminary data.</text>
</comment>
<gene>
    <name evidence="2" type="ORF">Apa02nite_088370</name>
</gene>
<evidence type="ECO:0000256" key="1">
    <source>
        <dbReference type="SAM" id="Coils"/>
    </source>
</evidence>
<keyword evidence="3" id="KW-1185">Reference proteome</keyword>
<dbReference type="EMBL" id="BOMS01000156">
    <property type="protein sequence ID" value="GIE72729.1"/>
    <property type="molecule type" value="Genomic_DNA"/>
</dbReference>
<proteinExistence type="predicted"/>
<dbReference type="Proteomes" id="UP000624709">
    <property type="component" value="Unassembled WGS sequence"/>
</dbReference>
<protein>
    <submittedName>
        <fullName evidence="2">Uncharacterized protein</fullName>
    </submittedName>
</protein>
<evidence type="ECO:0000313" key="2">
    <source>
        <dbReference type="EMBL" id="GIE72729.1"/>
    </source>
</evidence>
<reference evidence="2 3" key="1">
    <citation type="submission" date="2021-01" db="EMBL/GenBank/DDBJ databases">
        <title>Whole genome shotgun sequence of Actinoplanes palleronii NBRC 14916.</title>
        <authorList>
            <person name="Komaki H."/>
            <person name="Tamura T."/>
        </authorList>
    </citation>
    <scope>NUCLEOTIDE SEQUENCE [LARGE SCALE GENOMIC DNA]</scope>
    <source>
        <strain evidence="2 3">NBRC 14916</strain>
    </source>
</reference>
<evidence type="ECO:0000313" key="3">
    <source>
        <dbReference type="Proteomes" id="UP000624709"/>
    </source>
</evidence>
<dbReference type="RefSeq" id="WP_203830417.1">
    <property type="nucleotide sequence ID" value="NZ_BAAATY010000012.1"/>
</dbReference>
<sequence>MTDPSVAPADAELARLETAVHAISTNLVDLDDNADRKNLDTTTLTGRTATEWADASDALATLWDGYRMLTESIGRAQALRGQRRLTDRDRAAFLHEVLGRSILLSTTVVPLAQRGLLGAGQRTTTCSPGELLAAMEQAFGTAVDVVTRAGEAWQRLLPGAADAAAGIDRGRELSRRAGAPTALFDQADRLLGDLTGSLATDPLGADPVILDRVRELVRRADAERTSAAELRDSLTRRLAEARDRADELDRAGRAAAEAYDRAAGRFPGPQIATVRPVNLRPDLAAVEALAAAGQWALISPRLAQWSRAARERLAALQTVAAHNDRLLADRNELRGRLSAYQAKALRHGLGEHPRLSPLAERARAQLYSAPCELDQARAALNAYQEALTATIARDARS</sequence>
<name>A0ABQ4BPX8_9ACTN</name>
<accession>A0ABQ4BPX8</accession>